<evidence type="ECO:0000256" key="7">
    <source>
        <dbReference type="ARBA" id="ARBA00022777"/>
    </source>
</evidence>
<dbReference type="Gene3D" id="3.30.565.10">
    <property type="entry name" value="Histidine kinase-like ATPase, C-terminal domain"/>
    <property type="match status" value="1"/>
</dbReference>
<dbReference type="EMBL" id="BOSE01000006">
    <property type="protein sequence ID" value="GIP17635.1"/>
    <property type="molecule type" value="Genomic_DNA"/>
</dbReference>
<sequence length="588" mass="67315">MRSWMKLNTFRKQMFVVYTSMMLFILLTVGIYINVQVSRLLQTNAEKHMENTAVQSIANVELLMKQIDTFSSQVATNAMVQSLLQDSYNGKQASFDQLQLLQQEVRKLEAYQQGIKAIEIYTLGHESYLPISNERLDERYVQQWIELTDQAAGRLVWTSYNDKFPNSIVTMRNIRLMNQSFQHVGYLVVHVDLSLFDLSLLTDTGQEQADYMWLTDQQGHVIFTNAGDSLALPEATGAMDVVDIRNQDYFNVKRSIPLAGWELSILTPVTKATEGLALLRSTIIIFLFVSSVLFLILSYFIAERISRPILKLIRAMRGARLGGLKHIDASSQTIEIAELNNTYNQMVDSLQALIQVVYEKEILQSKTELKALQAQINPHFLFNTLEAFYWELEEKGQSELAEVIVAMSGVFRYVITKQDSDQWVTVGDELEHAERYLLIMKMRLMERFEWQIICQESLKQVPIPKLMIQPIIENAIEHGIERNLNPGRLTILVRRADEAPQLVISVIDNGPGFTSEQLHKLTHELAQDAAPVAHQQDKDKHLGMGLKNTNQRLKLYYGSSHQGLFIKSSQQETEVGFHIPAQIREEMV</sequence>
<dbReference type="Pfam" id="PF02518">
    <property type="entry name" value="HATPase_c"/>
    <property type="match status" value="1"/>
</dbReference>
<proteinExistence type="predicted"/>
<dbReference type="PROSITE" id="PS50885">
    <property type="entry name" value="HAMP"/>
    <property type="match status" value="1"/>
</dbReference>
<dbReference type="InterPro" id="IPR036890">
    <property type="entry name" value="HATPase_C_sf"/>
</dbReference>
<dbReference type="CDD" id="cd06225">
    <property type="entry name" value="HAMP"/>
    <property type="match status" value="1"/>
</dbReference>
<dbReference type="Gene3D" id="6.10.340.10">
    <property type="match status" value="1"/>
</dbReference>
<evidence type="ECO:0000256" key="6">
    <source>
        <dbReference type="ARBA" id="ARBA00022741"/>
    </source>
</evidence>
<dbReference type="PANTHER" id="PTHR34220">
    <property type="entry name" value="SENSOR HISTIDINE KINASE YPDA"/>
    <property type="match status" value="1"/>
</dbReference>
<dbReference type="SMART" id="SM00304">
    <property type="entry name" value="HAMP"/>
    <property type="match status" value="1"/>
</dbReference>
<evidence type="ECO:0000256" key="3">
    <source>
        <dbReference type="ARBA" id="ARBA00022553"/>
    </source>
</evidence>
<dbReference type="AlphaFoldDB" id="A0A919YQL9"/>
<name>A0A919YQL9_9BACL</name>
<feature type="domain" description="HAMP" evidence="13">
    <location>
        <begin position="303"/>
        <end position="355"/>
    </location>
</feature>
<evidence type="ECO:0000256" key="4">
    <source>
        <dbReference type="ARBA" id="ARBA00022679"/>
    </source>
</evidence>
<organism evidence="14 15">
    <name type="scientific">Paenibacillus montaniterrae</name>
    <dbReference type="NCBI Taxonomy" id="429341"/>
    <lineage>
        <taxon>Bacteria</taxon>
        <taxon>Bacillati</taxon>
        <taxon>Bacillota</taxon>
        <taxon>Bacilli</taxon>
        <taxon>Bacillales</taxon>
        <taxon>Paenibacillaceae</taxon>
        <taxon>Paenibacillus</taxon>
    </lineage>
</organism>
<evidence type="ECO:0000256" key="9">
    <source>
        <dbReference type="ARBA" id="ARBA00022989"/>
    </source>
</evidence>
<keyword evidence="6" id="KW-0547">Nucleotide-binding</keyword>
<dbReference type="Proteomes" id="UP000683139">
    <property type="component" value="Unassembled WGS sequence"/>
</dbReference>
<dbReference type="InterPro" id="IPR003660">
    <property type="entry name" value="HAMP_dom"/>
</dbReference>
<dbReference type="GO" id="GO:0005886">
    <property type="term" value="C:plasma membrane"/>
    <property type="evidence" value="ECO:0007669"/>
    <property type="project" value="UniProtKB-SubCell"/>
</dbReference>
<comment type="caution">
    <text evidence="14">The sequence shown here is derived from an EMBL/GenBank/DDBJ whole genome shotgun (WGS) entry which is preliminary data.</text>
</comment>
<keyword evidence="3" id="KW-0597">Phosphoprotein</keyword>
<evidence type="ECO:0000256" key="1">
    <source>
        <dbReference type="ARBA" id="ARBA00004651"/>
    </source>
</evidence>
<dbReference type="PANTHER" id="PTHR34220:SF11">
    <property type="entry name" value="SENSOR PROTEIN KINASE HPTS"/>
    <property type="match status" value="1"/>
</dbReference>
<dbReference type="GO" id="GO:0005524">
    <property type="term" value="F:ATP binding"/>
    <property type="evidence" value="ECO:0007669"/>
    <property type="project" value="UniProtKB-KW"/>
</dbReference>
<dbReference type="RefSeq" id="WP_213517173.1">
    <property type="nucleotide sequence ID" value="NZ_BOSE01000006.1"/>
</dbReference>
<evidence type="ECO:0000256" key="5">
    <source>
        <dbReference type="ARBA" id="ARBA00022692"/>
    </source>
</evidence>
<keyword evidence="7 14" id="KW-0418">Kinase</keyword>
<protein>
    <submittedName>
        <fullName evidence="14">Histidine kinase</fullName>
    </submittedName>
</protein>
<dbReference type="Pfam" id="PF06580">
    <property type="entry name" value="His_kinase"/>
    <property type="match status" value="1"/>
</dbReference>
<comment type="subcellular location">
    <subcellularLocation>
        <location evidence="1">Cell membrane</location>
        <topology evidence="1">Multi-pass membrane protein</topology>
    </subcellularLocation>
</comment>
<dbReference type="InterPro" id="IPR003594">
    <property type="entry name" value="HATPase_dom"/>
</dbReference>
<keyword evidence="15" id="KW-1185">Reference proteome</keyword>
<keyword evidence="11 12" id="KW-0472">Membrane</keyword>
<keyword evidence="5 12" id="KW-0812">Transmembrane</keyword>
<dbReference type="InterPro" id="IPR050640">
    <property type="entry name" value="Bact_2-comp_sensor_kinase"/>
</dbReference>
<dbReference type="SUPFAM" id="SSF55874">
    <property type="entry name" value="ATPase domain of HSP90 chaperone/DNA topoisomerase II/histidine kinase"/>
    <property type="match status" value="1"/>
</dbReference>
<keyword evidence="2" id="KW-1003">Cell membrane</keyword>
<evidence type="ECO:0000256" key="8">
    <source>
        <dbReference type="ARBA" id="ARBA00022840"/>
    </source>
</evidence>
<keyword evidence="4" id="KW-0808">Transferase</keyword>
<evidence type="ECO:0000256" key="10">
    <source>
        <dbReference type="ARBA" id="ARBA00023012"/>
    </source>
</evidence>
<evidence type="ECO:0000313" key="14">
    <source>
        <dbReference type="EMBL" id="GIP17635.1"/>
    </source>
</evidence>
<evidence type="ECO:0000256" key="2">
    <source>
        <dbReference type="ARBA" id="ARBA00022475"/>
    </source>
</evidence>
<keyword evidence="9 12" id="KW-1133">Transmembrane helix</keyword>
<evidence type="ECO:0000256" key="11">
    <source>
        <dbReference type="ARBA" id="ARBA00023136"/>
    </source>
</evidence>
<gene>
    <name evidence="14" type="ORF">J40TS1_32770</name>
</gene>
<accession>A0A919YQL9</accession>
<evidence type="ECO:0000259" key="13">
    <source>
        <dbReference type="PROSITE" id="PS50885"/>
    </source>
</evidence>
<dbReference type="GO" id="GO:0000155">
    <property type="term" value="F:phosphorelay sensor kinase activity"/>
    <property type="evidence" value="ECO:0007669"/>
    <property type="project" value="InterPro"/>
</dbReference>
<dbReference type="InterPro" id="IPR010559">
    <property type="entry name" value="Sig_transdc_His_kin_internal"/>
</dbReference>
<keyword evidence="10" id="KW-0902">Two-component regulatory system</keyword>
<keyword evidence="8" id="KW-0067">ATP-binding</keyword>
<feature type="transmembrane region" description="Helical" evidence="12">
    <location>
        <begin position="283"/>
        <end position="302"/>
    </location>
</feature>
<evidence type="ECO:0000313" key="15">
    <source>
        <dbReference type="Proteomes" id="UP000683139"/>
    </source>
</evidence>
<feature type="transmembrane region" description="Helical" evidence="12">
    <location>
        <begin position="15"/>
        <end position="35"/>
    </location>
</feature>
<reference evidence="14" key="1">
    <citation type="submission" date="2021-03" db="EMBL/GenBank/DDBJ databases">
        <title>Antimicrobial resistance genes in bacteria isolated from Japanese honey, and their potential for conferring macrolide and lincosamide resistance in the American foulbrood pathogen Paenibacillus larvae.</title>
        <authorList>
            <person name="Okamoto M."/>
            <person name="Kumagai M."/>
            <person name="Kanamori H."/>
            <person name="Takamatsu D."/>
        </authorList>
    </citation>
    <scope>NUCLEOTIDE SEQUENCE</scope>
    <source>
        <strain evidence="14">J40TS1</strain>
    </source>
</reference>
<dbReference type="SMART" id="SM00387">
    <property type="entry name" value="HATPase_c"/>
    <property type="match status" value="1"/>
</dbReference>
<evidence type="ECO:0000256" key="12">
    <source>
        <dbReference type="SAM" id="Phobius"/>
    </source>
</evidence>